<evidence type="ECO:0000313" key="2">
    <source>
        <dbReference type="EMBL" id="CAA7394665.1"/>
    </source>
</evidence>
<feature type="compositionally biased region" description="Acidic residues" evidence="1">
    <location>
        <begin position="420"/>
        <end position="435"/>
    </location>
</feature>
<sequence>MSDPSMQIWNNAVFDDGSCSAGGSAAKRSPAWCAFRPLSAIPPPAEPFTLAAGKENRSPGFAFLAGGALPLSAAIPPDQSTIGVGGTGAGRSIEEEIEEVEKEIERLQARLQELRLKKTERDSRSASRRGRIVPSKFLDLKPSPAKKSEVVGSPAGGGYRRRSASLGPLEICAATIGLRRGEEVPPPPSLTPLRSAQSKRKSCFQKLQDIAEDEGEVEKKIPCGSIAKDPALTMANSPAGPTNEEFSRKGVSLGPSVISAASSALRREEIKEARCLGRGGGGRRKEIQPKMLFHETKKPFKREAAAAAAPPPPPLREPRKSAPPPKRASETPKVRTVSSRYSLITVKVGRNPPEGKRRKWSLPTAAAAAVDKFMPWEGPEMIDEEVALTEVNAEGSGRAGMIGQPAGRRNNFPRASSALSEEEDLMDLEEDDEQQ</sequence>
<evidence type="ECO:0000313" key="3">
    <source>
        <dbReference type="Proteomes" id="UP000663760"/>
    </source>
</evidence>
<gene>
    <name evidence="2" type="ORF">SI8410_04005326</name>
</gene>
<dbReference type="PANTHER" id="PTHR36386:SF1">
    <property type="entry name" value="OS06G0683900 PROTEIN"/>
    <property type="match status" value="1"/>
</dbReference>
<proteinExistence type="predicted"/>
<accession>A0A7I8KCF5</accession>
<organism evidence="2 3">
    <name type="scientific">Spirodela intermedia</name>
    <name type="common">Intermediate duckweed</name>
    <dbReference type="NCBI Taxonomy" id="51605"/>
    <lineage>
        <taxon>Eukaryota</taxon>
        <taxon>Viridiplantae</taxon>
        <taxon>Streptophyta</taxon>
        <taxon>Embryophyta</taxon>
        <taxon>Tracheophyta</taxon>
        <taxon>Spermatophyta</taxon>
        <taxon>Magnoliopsida</taxon>
        <taxon>Liliopsida</taxon>
        <taxon>Araceae</taxon>
        <taxon>Lemnoideae</taxon>
        <taxon>Spirodela</taxon>
    </lineage>
</organism>
<reference evidence="2" key="1">
    <citation type="submission" date="2020-02" db="EMBL/GenBank/DDBJ databases">
        <authorList>
            <person name="Scholz U."/>
            <person name="Mascher M."/>
            <person name="Fiebig A."/>
        </authorList>
    </citation>
    <scope>NUCLEOTIDE SEQUENCE</scope>
</reference>
<dbReference type="EMBL" id="LR746267">
    <property type="protein sequence ID" value="CAA7394665.1"/>
    <property type="molecule type" value="Genomic_DNA"/>
</dbReference>
<feature type="compositionally biased region" description="Basic and acidic residues" evidence="1">
    <location>
        <begin position="295"/>
        <end position="304"/>
    </location>
</feature>
<evidence type="ECO:0000256" key="1">
    <source>
        <dbReference type="SAM" id="MobiDB-lite"/>
    </source>
</evidence>
<dbReference type="PANTHER" id="PTHR36386">
    <property type="entry name" value="OS06G0683900 PROTEIN"/>
    <property type="match status" value="1"/>
</dbReference>
<protein>
    <submittedName>
        <fullName evidence="2">Uncharacterized protein</fullName>
    </submittedName>
</protein>
<dbReference type="OrthoDB" id="1932658at2759"/>
<feature type="compositionally biased region" description="Pro residues" evidence="1">
    <location>
        <begin position="309"/>
        <end position="326"/>
    </location>
</feature>
<feature type="region of interest" description="Disordered" evidence="1">
    <location>
        <begin position="295"/>
        <end position="338"/>
    </location>
</feature>
<feature type="region of interest" description="Disordered" evidence="1">
    <location>
        <begin position="118"/>
        <end position="159"/>
    </location>
</feature>
<dbReference type="AlphaFoldDB" id="A0A7I8KCF5"/>
<feature type="region of interest" description="Disordered" evidence="1">
    <location>
        <begin position="229"/>
        <end position="250"/>
    </location>
</feature>
<name>A0A7I8KCF5_SPIIN</name>
<feature type="region of interest" description="Disordered" evidence="1">
    <location>
        <begin position="397"/>
        <end position="435"/>
    </location>
</feature>
<dbReference type="Proteomes" id="UP000663760">
    <property type="component" value="Chromosome 4"/>
</dbReference>
<keyword evidence="3" id="KW-1185">Reference proteome</keyword>